<evidence type="ECO:0000256" key="1">
    <source>
        <dbReference type="SAM" id="Phobius"/>
    </source>
</evidence>
<feature type="transmembrane region" description="Helical" evidence="1">
    <location>
        <begin position="32"/>
        <end position="51"/>
    </location>
</feature>
<dbReference type="Proteomes" id="UP000023152">
    <property type="component" value="Unassembled WGS sequence"/>
</dbReference>
<evidence type="ECO:0000313" key="3">
    <source>
        <dbReference type="Proteomes" id="UP000023152"/>
    </source>
</evidence>
<keyword evidence="1" id="KW-0472">Membrane</keyword>
<dbReference type="EMBL" id="ASPP01024103">
    <property type="protein sequence ID" value="ETO09371.1"/>
    <property type="molecule type" value="Genomic_DNA"/>
</dbReference>
<protein>
    <submittedName>
        <fullName evidence="2">Uncharacterized protein</fullName>
    </submittedName>
</protein>
<feature type="transmembrane region" description="Helical" evidence="1">
    <location>
        <begin position="71"/>
        <end position="94"/>
    </location>
</feature>
<accession>X6M6Z7</accession>
<proteinExistence type="predicted"/>
<name>X6M6Z7_RETFI</name>
<organism evidence="2 3">
    <name type="scientific">Reticulomyxa filosa</name>
    <dbReference type="NCBI Taxonomy" id="46433"/>
    <lineage>
        <taxon>Eukaryota</taxon>
        <taxon>Sar</taxon>
        <taxon>Rhizaria</taxon>
        <taxon>Retaria</taxon>
        <taxon>Foraminifera</taxon>
        <taxon>Monothalamids</taxon>
        <taxon>Reticulomyxidae</taxon>
        <taxon>Reticulomyxa</taxon>
    </lineage>
</organism>
<keyword evidence="1" id="KW-0812">Transmembrane</keyword>
<keyword evidence="1" id="KW-1133">Transmembrane helix</keyword>
<gene>
    <name evidence="2" type="ORF">RFI_28004</name>
</gene>
<feature type="transmembrane region" description="Helical" evidence="1">
    <location>
        <begin position="106"/>
        <end position="127"/>
    </location>
</feature>
<reference evidence="2 3" key="1">
    <citation type="journal article" date="2013" name="Curr. Biol.">
        <title>The Genome of the Foraminiferan Reticulomyxa filosa.</title>
        <authorList>
            <person name="Glockner G."/>
            <person name="Hulsmann N."/>
            <person name="Schleicher M."/>
            <person name="Noegel A.A."/>
            <person name="Eichinger L."/>
            <person name="Gallinger C."/>
            <person name="Pawlowski J."/>
            <person name="Sierra R."/>
            <person name="Euteneuer U."/>
            <person name="Pillet L."/>
            <person name="Moustafa A."/>
            <person name="Platzer M."/>
            <person name="Groth M."/>
            <person name="Szafranski K."/>
            <person name="Schliwa M."/>
        </authorList>
    </citation>
    <scope>NUCLEOTIDE SEQUENCE [LARGE SCALE GENOMIC DNA]</scope>
</reference>
<evidence type="ECO:0000313" key="2">
    <source>
        <dbReference type="EMBL" id="ETO09371.1"/>
    </source>
</evidence>
<sequence length="176" mass="20014">MFTKAKERNSDSKKATNPLSDLVSSILQHEYLVLYVASLPLSGIFLLDVLPSRLSLVLLGQMSGNIYYFDALFLAYSFTNFFGVFVLSLSCGLDTMDKIELRHGKYYRYAMVMVSLGLGVYLIAVLKCESILTHLGQPTQIIAQVERIYLCIYIIFVCIELFEFALVMKSHRQRNV</sequence>
<feature type="transmembrane region" description="Helical" evidence="1">
    <location>
        <begin position="147"/>
        <end position="167"/>
    </location>
</feature>
<keyword evidence="3" id="KW-1185">Reference proteome</keyword>
<dbReference type="AlphaFoldDB" id="X6M6Z7"/>
<comment type="caution">
    <text evidence="2">The sequence shown here is derived from an EMBL/GenBank/DDBJ whole genome shotgun (WGS) entry which is preliminary data.</text>
</comment>